<protein>
    <submittedName>
        <fullName evidence="2">MarR family transcriptional regulator</fullName>
    </submittedName>
</protein>
<dbReference type="SMART" id="SM00347">
    <property type="entry name" value="HTH_MARR"/>
    <property type="match status" value="1"/>
</dbReference>
<evidence type="ECO:0000259" key="1">
    <source>
        <dbReference type="PROSITE" id="PS50995"/>
    </source>
</evidence>
<proteinExistence type="predicted"/>
<gene>
    <name evidence="2" type="ORF">OG563_37995</name>
</gene>
<dbReference type="InterPro" id="IPR039422">
    <property type="entry name" value="MarR/SlyA-like"/>
</dbReference>
<dbReference type="RefSeq" id="WP_329408064.1">
    <property type="nucleotide sequence ID" value="NZ_CP109441.1"/>
</dbReference>
<dbReference type="Pfam" id="PF01047">
    <property type="entry name" value="MarR"/>
    <property type="match status" value="1"/>
</dbReference>
<feature type="domain" description="HTH marR-type" evidence="1">
    <location>
        <begin position="13"/>
        <end position="147"/>
    </location>
</feature>
<name>A0ABZ1YRI8_9NOCA</name>
<dbReference type="EMBL" id="CP109441">
    <property type="protein sequence ID" value="WUV44875.1"/>
    <property type="molecule type" value="Genomic_DNA"/>
</dbReference>
<dbReference type="InterPro" id="IPR000835">
    <property type="entry name" value="HTH_MarR-typ"/>
</dbReference>
<accession>A0ABZ1YRI8</accession>
<dbReference type="PROSITE" id="PS50995">
    <property type="entry name" value="HTH_MARR_2"/>
    <property type="match status" value="1"/>
</dbReference>
<keyword evidence="3" id="KW-1185">Reference proteome</keyword>
<dbReference type="PANTHER" id="PTHR33164:SF94">
    <property type="entry name" value="TRANSCRIPTIONAL REGULATORY PROTEIN-RELATED"/>
    <property type="match status" value="1"/>
</dbReference>
<evidence type="ECO:0000313" key="2">
    <source>
        <dbReference type="EMBL" id="WUV44875.1"/>
    </source>
</evidence>
<reference evidence="2" key="1">
    <citation type="submission" date="2022-10" db="EMBL/GenBank/DDBJ databases">
        <title>The complete genomes of actinobacterial strains from the NBC collection.</title>
        <authorList>
            <person name="Joergensen T.S."/>
            <person name="Alvarez Arevalo M."/>
            <person name="Sterndorff E.B."/>
            <person name="Faurdal D."/>
            <person name="Vuksanovic O."/>
            <person name="Mourched A.-S."/>
            <person name="Charusanti P."/>
            <person name="Shaw S."/>
            <person name="Blin K."/>
            <person name="Weber T."/>
        </authorList>
    </citation>
    <scope>NUCLEOTIDE SEQUENCE</scope>
    <source>
        <strain evidence="2">NBC_01482</strain>
    </source>
</reference>
<dbReference type="Gene3D" id="1.10.10.10">
    <property type="entry name" value="Winged helix-like DNA-binding domain superfamily/Winged helix DNA-binding domain"/>
    <property type="match status" value="1"/>
</dbReference>
<sequence>MAPPARSIPQDSVDEVTDALLTASRLLVAISARSIAHVDDTITLAQFRTLVILATQGPVKLATLAHQLDVQPSTATRMVERLLAAELITRQPNPQTRRELIIDLTPRGRDVVDEVTARRRSEIEGVVEKMPAAQRHGLVKALNAFTTAGGQLTTVDSSHPYLL</sequence>
<organism evidence="2 3">
    <name type="scientific">Nocardia vinacea</name>
    <dbReference type="NCBI Taxonomy" id="96468"/>
    <lineage>
        <taxon>Bacteria</taxon>
        <taxon>Bacillati</taxon>
        <taxon>Actinomycetota</taxon>
        <taxon>Actinomycetes</taxon>
        <taxon>Mycobacteriales</taxon>
        <taxon>Nocardiaceae</taxon>
        <taxon>Nocardia</taxon>
    </lineage>
</organism>
<dbReference type="Proteomes" id="UP001432062">
    <property type="component" value="Chromosome"/>
</dbReference>
<dbReference type="SUPFAM" id="SSF46785">
    <property type="entry name" value="Winged helix' DNA-binding domain"/>
    <property type="match status" value="1"/>
</dbReference>
<dbReference type="InterPro" id="IPR036390">
    <property type="entry name" value="WH_DNA-bd_sf"/>
</dbReference>
<dbReference type="InterPro" id="IPR036388">
    <property type="entry name" value="WH-like_DNA-bd_sf"/>
</dbReference>
<dbReference type="PANTHER" id="PTHR33164">
    <property type="entry name" value="TRANSCRIPTIONAL REGULATOR, MARR FAMILY"/>
    <property type="match status" value="1"/>
</dbReference>
<evidence type="ECO:0000313" key="3">
    <source>
        <dbReference type="Proteomes" id="UP001432062"/>
    </source>
</evidence>